<reference evidence="2 3" key="1">
    <citation type="submission" date="2021-05" db="EMBL/GenBank/DDBJ databases">
        <title>Kineosporia and Streptomyces sp. nov. two new marine actinobacteria isolated from Coral.</title>
        <authorList>
            <person name="Buangrab K."/>
            <person name="Sutthacheep M."/>
            <person name="Yeemin T."/>
            <person name="Harunari E."/>
            <person name="Igarashi Y."/>
            <person name="Kanchanasin P."/>
            <person name="Tanasupawat S."/>
            <person name="Phongsopitanun W."/>
        </authorList>
    </citation>
    <scope>NUCLEOTIDE SEQUENCE [LARGE SCALE GENOMIC DNA]</scope>
    <source>
        <strain evidence="2 3">J2-2</strain>
    </source>
</reference>
<evidence type="ECO:0000313" key="3">
    <source>
        <dbReference type="Proteomes" id="UP001197247"/>
    </source>
</evidence>
<dbReference type="Proteomes" id="UP001197247">
    <property type="component" value="Unassembled WGS sequence"/>
</dbReference>
<gene>
    <name evidence="2" type="ORF">KIH74_22680</name>
</gene>
<dbReference type="RefSeq" id="WP_214158135.1">
    <property type="nucleotide sequence ID" value="NZ_JAHBAY010000010.1"/>
</dbReference>
<comment type="caution">
    <text evidence="2">The sequence shown here is derived from an EMBL/GenBank/DDBJ whole genome shotgun (WGS) entry which is preliminary data.</text>
</comment>
<evidence type="ECO:0000313" key="2">
    <source>
        <dbReference type="EMBL" id="MBT0771764.1"/>
    </source>
</evidence>
<dbReference type="EMBL" id="JAHBAY010000010">
    <property type="protein sequence ID" value="MBT0771764.1"/>
    <property type="molecule type" value="Genomic_DNA"/>
</dbReference>
<organism evidence="2 3">
    <name type="scientific">Kineosporia corallincola</name>
    <dbReference type="NCBI Taxonomy" id="2835133"/>
    <lineage>
        <taxon>Bacteria</taxon>
        <taxon>Bacillati</taxon>
        <taxon>Actinomycetota</taxon>
        <taxon>Actinomycetes</taxon>
        <taxon>Kineosporiales</taxon>
        <taxon>Kineosporiaceae</taxon>
        <taxon>Kineosporia</taxon>
    </lineage>
</organism>
<protein>
    <recommendedName>
        <fullName evidence="4">Post-SET domain-containing protein</fullName>
    </recommendedName>
</protein>
<feature type="region of interest" description="Disordered" evidence="1">
    <location>
        <begin position="1"/>
        <end position="30"/>
    </location>
</feature>
<accession>A0ABS5TN03</accession>
<evidence type="ECO:0008006" key="4">
    <source>
        <dbReference type="Google" id="ProtNLM"/>
    </source>
</evidence>
<evidence type="ECO:0000256" key="1">
    <source>
        <dbReference type="SAM" id="MobiDB-lite"/>
    </source>
</evidence>
<name>A0ABS5TN03_9ACTN</name>
<sequence length="85" mass="9385">MKRNRGSHASQAGVASAENQRNRNGGTNMNYELIDGQKARIMECRCLDSRCIGKIGTMKIVGGRLHSVKWGNETCHFPDAVIPIQ</sequence>
<keyword evidence="3" id="KW-1185">Reference proteome</keyword>
<proteinExistence type="predicted"/>
<feature type="compositionally biased region" description="Polar residues" evidence="1">
    <location>
        <begin position="17"/>
        <end position="30"/>
    </location>
</feature>